<keyword evidence="1" id="KW-0812">Transmembrane</keyword>
<proteinExistence type="predicted"/>
<keyword evidence="1" id="KW-1133">Transmembrane helix</keyword>
<feature type="transmembrane region" description="Helical" evidence="1">
    <location>
        <begin position="66"/>
        <end position="88"/>
    </location>
</feature>
<feature type="transmembrane region" description="Helical" evidence="1">
    <location>
        <begin position="20"/>
        <end position="38"/>
    </location>
</feature>
<reference evidence="2 3" key="1">
    <citation type="journal article" date="2019" name="Int. J. Syst. Evol. Microbiol.">
        <title>The Global Catalogue of Microorganisms (GCM) 10K type strain sequencing project: providing services to taxonomists for standard genome sequencing and annotation.</title>
        <authorList>
            <consortium name="The Broad Institute Genomics Platform"/>
            <consortium name="The Broad Institute Genome Sequencing Center for Infectious Disease"/>
            <person name="Wu L."/>
            <person name="Ma J."/>
        </authorList>
    </citation>
    <scope>NUCLEOTIDE SEQUENCE [LARGE SCALE GENOMIC DNA]</scope>
    <source>
        <strain evidence="2 3">JCM 1407</strain>
    </source>
</reference>
<name>A0ABN1JKV4_9CLOT</name>
<keyword evidence="3" id="KW-1185">Reference proteome</keyword>
<dbReference type="EMBL" id="BAAACG010000010">
    <property type="protein sequence ID" value="GAA0741988.1"/>
    <property type="molecule type" value="Genomic_DNA"/>
</dbReference>
<organism evidence="2 3">
    <name type="scientific">Clostridium oceanicum</name>
    <dbReference type="NCBI Taxonomy" id="1543"/>
    <lineage>
        <taxon>Bacteria</taxon>
        <taxon>Bacillati</taxon>
        <taxon>Bacillota</taxon>
        <taxon>Clostridia</taxon>
        <taxon>Eubacteriales</taxon>
        <taxon>Clostridiaceae</taxon>
        <taxon>Clostridium</taxon>
    </lineage>
</organism>
<sequence length="157" mass="17688">MKKIIERIFPKVINNEFKGYKIALYVFYALTAVTIWRSQHHMFSPDGGAQSIATIPLDAFTDKGSAAVIGIFSLWGLSQLIIGIMYLVSSIRYRSMIPMWYLLMFIEYLFRGTYVSMAKPVPTIGTAPGAKGNLPLMIIALIMFVLSVMTPRKDKKI</sequence>
<feature type="transmembrane region" description="Helical" evidence="1">
    <location>
        <begin position="130"/>
        <end position="149"/>
    </location>
</feature>
<evidence type="ECO:0000313" key="3">
    <source>
        <dbReference type="Proteomes" id="UP001501510"/>
    </source>
</evidence>
<gene>
    <name evidence="2" type="ORF">GCM10008906_23930</name>
</gene>
<keyword evidence="1" id="KW-0472">Membrane</keyword>
<evidence type="ECO:0000256" key="1">
    <source>
        <dbReference type="SAM" id="Phobius"/>
    </source>
</evidence>
<comment type="caution">
    <text evidence="2">The sequence shown here is derived from an EMBL/GenBank/DDBJ whole genome shotgun (WGS) entry which is preliminary data.</text>
</comment>
<evidence type="ECO:0000313" key="2">
    <source>
        <dbReference type="EMBL" id="GAA0741988.1"/>
    </source>
</evidence>
<accession>A0ABN1JKV4</accession>
<feature type="transmembrane region" description="Helical" evidence="1">
    <location>
        <begin position="100"/>
        <end position="118"/>
    </location>
</feature>
<protein>
    <submittedName>
        <fullName evidence="2">Uncharacterized protein</fullName>
    </submittedName>
</protein>
<dbReference type="Proteomes" id="UP001501510">
    <property type="component" value="Unassembled WGS sequence"/>
</dbReference>